<proteinExistence type="predicted"/>
<keyword evidence="1" id="KW-0433">Leucine-rich repeat</keyword>
<dbReference type="OrthoDB" id="785310at2759"/>
<reference evidence="8 9" key="1">
    <citation type="journal article" date="2019" name="Nat. Plants">
        <title>Stout camphor tree genome fills gaps in understanding of flowering plant genome evolution.</title>
        <authorList>
            <person name="Chaw S.M."/>
            <person name="Liu Y.C."/>
            <person name="Wu Y.W."/>
            <person name="Wang H.Y."/>
            <person name="Lin C.I."/>
            <person name="Wu C.S."/>
            <person name="Ke H.M."/>
            <person name="Chang L.Y."/>
            <person name="Hsu C.Y."/>
            <person name="Yang H.T."/>
            <person name="Sudianto E."/>
            <person name="Hsu M.H."/>
            <person name="Wu K.P."/>
            <person name="Wang L.N."/>
            <person name="Leebens-Mack J.H."/>
            <person name="Tsai I.J."/>
        </authorList>
    </citation>
    <scope>NUCLEOTIDE SEQUENCE [LARGE SCALE GENOMIC DNA]</scope>
    <source>
        <strain evidence="9">cv. Chaw 1501</strain>
        <tissue evidence="8">Young leaves</tissue>
    </source>
</reference>
<dbReference type="InterPro" id="IPR032675">
    <property type="entry name" value="LRR_dom_sf"/>
</dbReference>
<evidence type="ECO:0000256" key="1">
    <source>
        <dbReference type="ARBA" id="ARBA00022614"/>
    </source>
</evidence>
<dbReference type="GO" id="GO:0006952">
    <property type="term" value="P:defense response"/>
    <property type="evidence" value="ECO:0007669"/>
    <property type="project" value="UniProtKB-KW"/>
</dbReference>
<comment type="caution">
    <text evidence="8">The sequence shown here is derived from an EMBL/GenBank/DDBJ whole genome shotgun (WGS) entry which is preliminary data.</text>
</comment>
<dbReference type="GO" id="GO:0000166">
    <property type="term" value="F:nucleotide binding"/>
    <property type="evidence" value="ECO:0007669"/>
    <property type="project" value="UniProtKB-KW"/>
</dbReference>
<keyword evidence="2" id="KW-0677">Repeat</keyword>
<accession>A0A3S3P2M7</accession>
<protein>
    <submittedName>
        <fullName evidence="8">Putative disease resistance protein RGA1</fullName>
    </submittedName>
</protein>
<dbReference type="InterPro" id="IPR055414">
    <property type="entry name" value="LRR_R13L4/SHOC2-like"/>
</dbReference>
<keyword evidence="9" id="KW-1185">Reference proteome</keyword>
<dbReference type="Pfam" id="PF25019">
    <property type="entry name" value="LRR_R13L1-DRL21"/>
    <property type="match status" value="1"/>
</dbReference>
<dbReference type="InterPro" id="IPR056789">
    <property type="entry name" value="LRR_R13L1-DRL21"/>
</dbReference>
<evidence type="ECO:0000313" key="8">
    <source>
        <dbReference type="EMBL" id="RWR91861.1"/>
    </source>
</evidence>
<keyword evidence="3" id="KW-0547">Nucleotide-binding</keyword>
<dbReference type="InterPro" id="IPR041118">
    <property type="entry name" value="Rx_N"/>
</dbReference>
<dbReference type="PANTHER" id="PTHR47186">
    <property type="entry name" value="LEUCINE-RICH REPEAT-CONTAINING PROTEIN 57"/>
    <property type="match status" value="1"/>
</dbReference>
<dbReference type="Pfam" id="PF23598">
    <property type="entry name" value="LRR_14"/>
    <property type="match status" value="1"/>
</dbReference>
<dbReference type="SUPFAM" id="SSF52047">
    <property type="entry name" value="RNI-like"/>
    <property type="match status" value="2"/>
</dbReference>
<evidence type="ECO:0000256" key="4">
    <source>
        <dbReference type="ARBA" id="ARBA00022821"/>
    </source>
</evidence>
<evidence type="ECO:0000259" key="7">
    <source>
        <dbReference type="Pfam" id="PF25019"/>
    </source>
</evidence>
<name>A0A3S3P2M7_9MAGN</name>
<keyword evidence="4" id="KW-0611">Plant defense</keyword>
<feature type="domain" description="Disease resistance R13L4/SHOC-2-like LRR" evidence="6">
    <location>
        <begin position="110"/>
        <end position="177"/>
    </location>
</feature>
<gene>
    <name evidence="8" type="ORF">CKAN_02103800</name>
</gene>
<dbReference type="STRING" id="337451.A0A3S3P2M7"/>
<evidence type="ECO:0000259" key="6">
    <source>
        <dbReference type="Pfam" id="PF23598"/>
    </source>
</evidence>
<dbReference type="SMART" id="SM00369">
    <property type="entry name" value="LRR_TYP"/>
    <property type="match status" value="4"/>
</dbReference>
<dbReference type="Gene3D" id="3.80.10.10">
    <property type="entry name" value="Ribonuclease Inhibitor"/>
    <property type="match status" value="4"/>
</dbReference>
<evidence type="ECO:0000259" key="5">
    <source>
        <dbReference type="Pfam" id="PF18052"/>
    </source>
</evidence>
<dbReference type="Proteomes" id="UP000283530">
    <property type="component" value="Unassembled WGS sequence"/>
</dbReference>
<sequence>MDSAISKVADAGLSSLFQAMFDTLTPNFLHSLGFLFRGVEGEAHKLKETLSRIQAHLNDAEDRQIREKSVRLWLSELKDAAYDAEDIVDEVDYQVLLRSKIEGAQMQTRKRKLTDPLTHIRTLHLHKSPITELPESIGDLLQLRYLDLSYTNIERLPESTTRLYNLQTLILVQCRKLVEVPESIGDLLQLRYLDSSYTKIERLPESTTRLYNLQNLILARCRKLVEVPESIGDLLQLQYLDLSWTIIERLPKSTTRLYNLQTLNLSRCQRLVELPTSDLSNLVNLRHLHPNSSSVSIPPRIGTLKGLQTLSNFVVGKEIGRRINELKDLIHLRGFLCISELKNVVNVEEAKEAQLINKQKIDRLKLQWKCDSVELQQEGIEEKVLNALQPHTNLKELQIEGYCGVRFPTWLWDSSFSKLTHVALRKCRCCLLPPFGRLPSLRHLILKDLHELKKVGREFYGDGTMTGFQPLAALRIFSMPDLEELSGLESDIRHIREIVISNCTKLSLSSLRYLTSLSRLEIRDCSNITSLGNGLQHLTSLPSLVIAYCPELTSLTCLPKGLQRLSLIRCPKIHSLPEELSTTLSHLEISIFGNITSLPNGLQHLTSLQSLEIVYCPELTSLTNVDLPATLDDGLGNSNYSNQTCLPKGLQKLKLGDCPKISSLPEELLTTLRSLYIKKCPLLEEKYLVLAEGGNGYRCKISDIPNITFEDHYSPSPDLSLSLSLSFSLNRHRQRSSPAAAITTRSNLFLSSPLLFTAGSRVTGLVAKKMDAIAVDEAIWHGMKISEVDETRSVVRNLKSVIYEIKLQPMLGIHIPFIFVWIKPGVYVAHIL</sequence>
<dbReference type="PANTHER" id="PTHR47186:SF42">
    <property type="entry name" value="DISEASE RESISTANCE RPP13-LIKE PROTEIN 1"/>
    <property type="match status" value="1"/>
</dbReference>
<dbReference type="CDD" id="cd14798">
    <property type="entry name" value="RX-CC_like"/>
    <property type="match status" value="1"/>
</dbReference>
<dbReference type="EMBL" id="QPKB01000009">
    <property type="protein sequence ID" value="RWR91861.1"/>
    <property type="molecule type" value="Genomic_DNA"/>
</dbReference>
<evidence type="ECO:0000313" key="9">
    <source>
        <dbReference type="Proteomes" id="UP000283530"/>
    </source>
</evidence>
<dbReference type="Pfam" id="PF18052">
    <property type="entry name" value="Rx_N"/>
    <property type="match status" value="1"/>
</dbReference>
<feature type="domain" description="Disease resistance N-terminal" evidence="5">
    <location>
        <begin position="13"/>
        <end position="104"/>
    </location>
</feature>
<feature type="domain" description="R13L1/DRL21-like LRR repeat region" evidence="7">
    <location>
        <begin position="323"/>
        <end position="448"/>
    </location>
</feature>
<dbReference type="AlphaFoldDB" id="A0A3S3P2M7"/>
<evidence type="ECO:0000256" key="3">
    <source>
        <dbReference type="ARBA" id="ARBA00022741"/>
    </source>
</evidence>
<evidence type="ECO:0000256" key="2">
    <source>
        <dbReference type="ARBA" id="ARBA00022737"/>
    </source>
</evidence>
<dbReference type="InterPro" id="IPR003591">
    <property type="entry name" value="Leu-rich_rpt_typical-subtyp"/>
</dbReference>
<dbReference type="InterPro" id="IPR038005">
    <property type="entry name" value="RX-like_CC"/>
</dbReference>
<organism evidence="8 9">
    <name type="scientific">Cinnamomum micranthum f. kanehirae</name>
    <dbReference type="NCBI Taxonomy" id="337451"/>
    <lineage>
        <taxon>Eukaryota</taxon>
        <taxon>Viridiplantae</taxon>
        <taxon>Streptophyta</taxon>
        <taxon>Embryophyta</taxon>
        <taxon>Tracheophyta</taxon>
        <taxon>Spermatophyta</taxon>
        <taxon>Magnoliopsida</taxon>
        <taxon>Magnoliidae</taxon>
        <taxon>Laurales</taxon>
        <taxon>Lauraceae</taxon>
        <taxon>Cinnamomum</taxon>
    </lineage>
</organism>